<reference evidence="2 3" key="1">
    <citation type="submission" date="2023-03" db="EMBL/GenBank/DDBJ databases">
        <title>Roseibium porphyridii sp. nov. and Roseibium rhodosorbium sp. nov. isolated from marine algae, Porphyridium cruentum and Rhodosorus marinus, respectively.</title>
        <authorList>
            <person name="Lee M.W."/>
            <person name="Choi B.J."/>
            <person name="Lee J.K."/>
            <person name="Choi D.G."/>
            <person name="Baek J.H."/>
            <person name="Bayburt H."/>
            <person name="Kim J.M."/>
            <person name="Han D.M."/>
            <person name="Kim K.H."/>
            <person name="Jeon C.O."/>
        </authorList>
    </citation>
    <scope>NUCLEOTIDE SEQUENCE [LARGE SCALE GENOMIC DNA]</scope>
    <source>
        <strain evidence="2 3">KMA01</strain>
    </source>
</reference>
<feature type="transmembrane region" description="Helical" evidence="1">
    <location>
        <begin position="127"/>
        <end position="145"/>
    </location>
</feature>
<organism evidence="2 3">
    <name type="scientific">Roseibium porphyridii</name>
    <dbReference type="NCBI Taxonomy" id="2866279"/>
    <lineage>
        <taxon>Bacteria</taxon>
        <taxon>Pseudomonadati</taxon>
        <taxon>Pseudomonadota</taxon>
        <taxon>Alphaproteobacteria</taxon>
        <taxon>Hyphomicrobiales</taxon>
        <taxon>Stappiaceae</taxon>
        <taxon>Roseibium</taxon>
    </lineage>
</organism>
<dbReference type="InterPro" id="IPR025058">
    <property type="entry name" value="DUF3995"/>
</dbReference>
<protein>
    <submittedName>
        <fullName evidence="2">DUF3995 domain-containing protein</fullName>
    </submittedName>
</protein>
<gene>
    <name evidence="2" type="ORF">K1718_23525</name>
</gene>
<proteinExistence type="predicted"/>
<evidence type="ECO:0000313" key="3">
    <source>
        <dbReference type="Proteomes" id="UP001209803"/>
    </source>
</evidence>
<dbReference type="Proteomes" id="UP001209803">
    <property type="component" value="Chromosome"/>
</dbReference>
<evidence type="ECO:0000313" key="2">
    <source>
        <dbReference type="EMBL" id="WFE89094.1"/>
    </source>
</evidence>
<accession>A0ABY8F3X8</accession>
<feature type="transmembrane region" description="Helical" evidence="1">
    <location>
        <begin position="88"/>
        <end position="106"/>
    </location>
</feature>
<sequence length="146" mass="15618">MTTGLALIVAGILLPVAGLHFLWALGSPWPFKSEKMLAQAVGGPGLNPKISPLTKCGVTMVAAGAILTSAILPLFYANVLPDPLPQKLVFWLLFVQAAVFLLRGCLGYLSVSAMPQIEPFRTYNRRFFNPLIIALGLACAVILLAQ</sequence>
<keyword evidence="3" id="KW-1185">Reference proteome</keyword>
<dbReference type="EMBL" id="CP120863">
    <property type="protein sequence ID" value="WFE89094.1"/>
    <property type="molecule type" value="Genomic_DNA"/>
</dbReference>
<dbReference type="RefSeq" id="WP_152503248.1">
    <property type="nucleotide sequence ID" value="NZ_CP120863.1"/>
</dbReference>
<dbReference type="Pfam" id="PF13160">
    <property type="entry name" value="DUF3995"/>
    <property type="match status" value="1"/>
</dbReference>
<feature type="transmembrane region" description="Helical" evidence="1">
    <location>
        <begin position="56"/>
        <end position="76"/>
    </location>
</feature>
<feature type="transmembrane region" description="Helical" evidence="1">
    <location>
        <begin position="6"/>
        <end position="26"/>
    </location>
</feature>
<keyword evidence="1" id="KW-0812">Transmembrane</keyword>
<keyword evidence="1" id="KW-1133">Transmembrane helix</keyword>
<evidence type="ECO:0000256" key="1">
    <source>
        <dbReference type="SAM" id="Phobius"/>
    </source>
</evidence>
<keyword evidence="1" id="KW-0472">Membrane</keyword>
<name>A0ABY8F3X8_9HYPH</name>